<evidence type="ECO:0000313" key="1">
    <source>
        <dbReference type="EMBL" id="CAG1834668.1"/>
    </source>
</evidence>
<name>A0A804KHP5_MUSAM</name>
<dbReference type="AlphaFoldDB" id="A0A804KHP5"/>
<dbReference type="Gramene" id="Ma09_t09370.1">
    <property type="protein sequence ID" value="Ma09_p09370.1"/>
    <property type="gene ID" value="Ma09_g09370"/>
</dbReference>
<accession>A0A804KHP5</accession>
<evidence type="ECO:0000313" key="3">
    <source>
        <dbReference type="Proteomes" id="UP000012960"/>
    </source>
</evidence>
<keyword evidence="3" id="KW-1185">Reference proteome</keyword>
<sequence length="76" mass="8435">MDHLCVHCFPPVLVSLCHAGRPEPVDPKKTSLQGVEEEMADKVEGSPSRGDDNLLLHALECYRVHVNINLITTDRS</sequence>
<organism evidence="2 3">
    <name type="scientific">Musa acuminata subsp. malaccensis</name>
    <name type="common">Wild banana</name>
    <name type="synonym">Musa malaccensis</name>
    <dbReference type="NCBI Taxonomy" id="214687"/>
    <lineage>
        <taxon>Eukaryota</taxon>
        <taxon>Viridiplantae</taxon>
        <taxon>Streptophyta</taxon>
        <taxon>Embryophyta</taxon>
        <taxon>Tracheophyta</taxon>
        <taxon>Spermatophyta</taxon>
        <taxon>Magnoliopsida</taxon>
        <taxon>Liliopsida</taxon>
        <taxon>Zingiberales</taxon>
        <taxon>Musaceae</taxon>
        <taxon>Musa</taxon>
    </lineage>
</organism>
<dbReference type="Proteomes" id="UP000012960">
    <property type="component" value="Unplaced"/>
</dbReference>
<evidence type="ECO:0000313" key="2">
    <source>
        <dbReference type="EnsemblPlants" id="Ma09_p09370.1"/>
    </source>
</evidence>
<reference evidence="1" key="1">
    <citation type="submission" date="2021-03" db="EMBL/GenBank/DDBJ databases">
        <authorList>
            <consortium name="Genoscope - CEA"/>
            <person name="William W."/>
        </authorList>
    </citation>
    <scope>NUCLEOTIDE SEQUENCE</scope>
    <source>
        <strain evidence="1">Doubled-haploid Pahang</strain>
    </source>
</reference>
<dbReference type="EMBL" id="HG996474">
    <property type="protein sequence ID" value="CAG1834668.1"/>
    <property type="molecule type" value="Genomic_DNA"/>
</dbReference>
<protein>
    <submittedName>
        <fullName evidence="1">(wild Malaysian banana) hypothetical protein</fullName>
    </submittedName>
</protein>
<dbReference type="InParanoid" id="A0A804KHP5"/>
<proteinExistence type="predicted"/>
<dbReference type="EnsemblPlants" id="Ma09_t09370.1">
    <property type="protein sequence ID" value="Ma09_p09370.1"/>
    <property type="gene ID" value="Ma09_g09370"/>
</dbReference>
<reference evidence="2" key="2">
    <citation type="submission" date="2021-05" db="UniProtKB">
        <authorList>
            <consortium name="EnsemblPlants"/>
        </authorList>
    </citation>
    <scope>IDENTIFICATION</scope>
    <source>
        <strain evidence="2">subsp. malaccensis</strain>
    </source>
</reference>
<gene>
    <name evidence="1" type="ORF">GSMUA_227730.1</name>
</gene>